<keyword evidence="3" id="KW-1185">Reference proteome</keyword>
<sequence length="314" mass="32759">MNTLSSLASSHFLPQNLPQKMTDGLAAAKPSAQNRPAKLASQAPASNNDMVNLSDTGVELARRANDLGIATIDMAQSLVNNFAKQLFGDAAKGMKISFDSASISTMAGFSASVQHSGGPGGSRDATAMSVQEASDFIGKGQITTADGHVYNFEVEVHYQAMAGLSTSSSSNNGDNPRLNHDAGTPANEHAQAHQHHHTDGSQALVATPPTAADLTSQAPQNLRAHFPGSIQDLFSLLDDGKLQVAFQLPATGASNQTPRSGNLTLRLLDLLKAPSLQAKKINDAYIDDAKQNNAKLETKPAAPDIVANTAATPS</sequence>
<evidence type="ECO:0000256" key="1">
    <source>
        <dbReference type="SAM" id="MobiDB-lite"/>
    </source>
</evidence>
<accession>A0A3Q9BNT2</accession>
<proteinExistence type="predicted"/>
<feature type="region of interest" description="Disordered" evidence="1">
    <location>
        <begin position="28"/>
        <end position="50"/>
    </location>
</feature>
<dbReference type="KEGG" id="upv:EJN92_00655"/>
<dbReference type="EMBL" id="CP034464">
    <property type="protein sequence ID" value="AZP10670.1"/>
    <property type="molecule type" value="Genomic_DNA"/>
</dbReference>
<feature type="region of interest" description="Disordered" evidence="1">
    <location>
        <begin position="165"/>
        <end position="202"/>
    </location>
</feature>
<dbReference type="AlphaFoldDB" id="A0A3Q9BNT2"/>
<protein>
    <submittedName>
        <fullName evidence="2">Uncharacterized protein</fullName>
    </submittedName>
</protein>
<dbReference type="RefSeq" id="WP_126126069.1">
    <property type="nucleotide sequence ID" value="NZ_CP034464.1"/>
</dbReference>
<organism evidence="2 3">
    <name type="scientific">Undibacterium parvum</name>
    <dbReference type="NCBI Taxonomy" id="401471"/>
    <lineage>
        <taxon>Bacteria</taxon>
        <taxon>Pseudomonadati</taxon>
        <taxon>Pseudomonadota</taxon>
        <taxon>Betaproteobacteria</taxon>
        <taxon>Burkholderiales</taxon>
        <taxon>Oxalobacteraceae</taxon>
        <taxon>Undibacterium</taxon>
    </lineage>
</organism>
<dbReference type="Proteomes" id="UP000275663">
    <property type="component" value="Chromosome"/>
</dbReference>
<name>A0A3Q9BNT2_9BURK</name>
<dbReference type="OrthoDB" id="8701435at2"/>
<feature type="compositionally biased region" description="Polar residues" evidence="1">
    <location>
        <begin position="165"/>
        <end position="174"/>
    </location>
</feature>
<evidence type="ECO:0000313" key="3">
    <source>
        <dbReference type="Proteomes" id="UP000275663"/>
    </source>
</evidence>
<evidence type="ECO:0000313" key="2">
    <source>
        <dbReference type="EMBL" id="AZP10670.1"/>
    </source>
</evidence>
<reference evidence="2 3" key="1">
    <citation type="journal article" date="2011" name="Int. J. Syst. Evol. Microbiol.">
        <title>Description of Undibacterium oligocarboniphilum sp. nov., isolated from purified water, and Undibacterium pigrum strain CCUG 49012 as the type strain of Undibacterium parvum sp. nov., and emended descriptions of the genus Undibacterium and the species Undibacterium pigrum.</title>
        <authorList>
            <person name="Eder W."/>
            <person name="Wanner G."/>
            <person name="Ludwig W."/>
            <person name="Busse H.J."/>
            <person name="Ziemke-Kageler F."/>
            <person name="Lang E."/>
        </authorList>
    </citation>
    <scope>NUCLEOTIDE SEQUENCE [LARGE SCALE GENOMIC DNA]</scope>
    <source>
        <strain evidence="2 3">DSM 23061</strain>
    </source>
</reference>
<gene>
    <name evidence="2" type="ORF">EJN92_00655</name>
</gene>